<evidence type="ECO:0008006" key="3">
    <source>
        <dbReference type="Google" id="ProtNLM"/>
    </source>
</evidence>
<comment type="caution">
    <text evidence="1">The sequence shown here is derived from an EMBL/GenBank/DDBJ whole genome shotgun (WGS) entry which is preliminary data.</text>
</comment>
<keyword evidence="2" id="KW-1185">Reference proteome</keyword>
<organism evidence="1 2">
    <name type="scientific">Mesorhizobium temperatum</name>
    <dbReference type="NCBI Taxonomy" id="241416"/>
    <lineage>
        <taxon>Bacteria</taxon>
        <taxon>Pseudomonadati</taxon>
        <taxon>Pseudomonadota</taxon>
        <taxon>Alphaproteobacteria</taxon>
        <taxon>Hyphomicrobiales</taxon>
        <taxon>Phyllobacteriaceae</taxon>
        <taxon>Mesorhizobium</taxon>
    </lineage>
</organism>
<gene>
    <name evidence="1" type="ORF">CIT26_33125</name>
</gene>
<accession>A0A271LCY3</accession>
<proteinExistence type="predicted"/>
<dbReference type="EMBL" id="NPKJ01000075">
    <property type="protein sequence ID" value="PAQ05086.1"/>
    <property type="molecule type" value="Genomic_DNA"/>
</dbReference>
<reference evidence="1 2" key="1">
    <citation type="submission" date="2017-08" db="EMBL/GenBank/DDBJ databases">
        <title>Mesorhizobium wenxinae sp. nov., a novel rhizobial species isolated from root nodules of chickpea (Cicer arietinum L.).</title>
        <authorList>
            <person name="Zhang J."/>
        </authorList>
    </citation>
    <scope>NUCLEOTIDE SEQUENCE [LARGE SCALE GENOMIC DNA]</scope>
    <source>
        <strain evidence="1 2">SDW018</strain>
    </source>
</reference>
<evidence type="ECO:0000313" key="2">
    <source>
        <dbReference type="Proteomes" id="UP000216442"/>
    </source>
</evidence>
<sequence>MDQGWFSKPVAVSVGITGTIRHISNAQQAVELLTGQWRDAGSLQHGAALRACRRAMSGDVTTEAARDAFVGAAREAHVLVE</sequence>
<dbReference type="Proteomes" id="UP000216442">
    <property type="component" value="Unassembled WGS sequence"/>
</dbReference>
<dbReference type="InterPro" id="IPR010385">
    <property type="entry name" value="DUF982"/>
</dbReference>
<dbReference type="OrthoDB" id="8098004at2"/>
<dbReference type="Pfam" id="PF06169">
    <property type="entry name" value="DUF982"/>
    <property type="match status" value="1"/>
</dbReference>
<name>A0A271LCY3_9HYPH</name>
<evidence type="ECO:0000313" key="1">
    <source>
        <dbReference type="EMBL" id="PAQ05086.1"/>
    </source>
</evidence>
<dbReference type="AlphaFoldDB" id="A0A271LCY3"/>
<protein>
    <recommendedName>
        <fullName evidence="3">DUF982 domain-containing protein</fullName>
    </recommendedName>
</protein>
<dbReference type="Gene3D" id="6.10.250.730">
    <property type="match status" value="1"/>
</dbReference>